<dbReference type="PANTHER" id="PTHR42958:SF2">
    <property type="entry name" value="UPTAKE HYDROGENASE LARGE SUBUNIT"/>
    <property type="match status" value="1"/>
</dbReference>
<keyword evidence="6 8" id="KW-0479">Metal-binding</keyword>
<dbReference type="InterPro" id="IPR029014">
    <property type="entry name" value="NiFe-Hase_large"/>
</dbReference>
<proteinExistence type="inferred from homology"/>
<accession>A0ABN0T806</accession>
<comment type="cofactor">
    <cofactor evidence="1">
        <name>Ni(2+)</name>
        <dbReference type="ChEBI" id="CHEBI:49786"/>
    </cofactor>
</comment>
<evidence type="ECO:0000256" key="5">
    <source>
        <dbReference type="ARBA" id="ARBA00022596"/>
    </source>
</evidence>
<name>A0ABN0T806_9FIRM</name>
<evidence type="ECO:0000256" key="6">
    <source>
        <dbReference type="ARBA" id="ARBA00022723"/>
    </source>
</evidence>
<evidence type="ECO:0000256" key="2">
    <source>
        <dbReference type="ARBA" id="ARBA00004196"/>
    </source>
</evidence>
<comment type="similarity">
    <text evidence="3 8">Belongs to the [NiFe]/[NiFeSe] hydrogenase large subunit family.</text>
</comment>
<dbReference type="EMBL" id="BAAACR010000012">
    <property type="protein sequence ID" value="GAA0214785.1"/>
    <property type="molecule type" value="Genomic_DNA"/>
</dbReference>
<dbReference type="Proteomes" id="UP001500399">
    <property type="component" value="Unassembled WGS sequence"/>
</dbReference>
<evidence type="ECO:0000313" key="10">
    <source>
        <dbReference type="Proteomes" id="UP001500399"/>
    </source>
</evidence>
<evidence type="ECO:0000256" key="7">
    <source>
        <dbReference type="ARBA" id="ARBA00023002"/>
    </source>
</evidence>
<comment type="subunit">
    <text evidence="4">Heterodimer of a large and a small subunit.</text>
</comment>
<evidence type="ECO:0000313" key="9">
    <source>
        <dbReference type="EMBL" id="GAA0214785.1"/>
    </source>
</evidence>
<comment type="caution">
    <text evidence="9">The sequence shown here is derived from an EMBL/GenBank/DDBJ whole genome shotgun (WGS) entry which is preliminary data.</text>
</comment>
<evidence type="ECO:0000256" key="4">
    <source>
        <dbReference type="ARBA" id="ARBA00011771"/>
    </source>
</evidence>
<dbReference type="InterPro" id="IPR018194">
    <property type="entry name" value="Ni-dep_hyd_lsu_Ni_BS"/>
</dbReference>
<dbReference type="PANTHER" id="PTHR42958">
    <property type="entry name" value="HYDROGENASE-2 LARGE CHAIN"/>
    <property type="match status" value="1"/>
</dbReference>
<dbReference type="PROSITE" id="PS00508">
    <property type="entry name" value="NI_HGENASE_L_2"/>
    <property type="match status" value="1"/>
</dbReference>
<evidence type="ECO:0000256" key="1">
    <source>
        <dbReference type="ARBA" id="ARBA00001967"/>
    </source>
</evidence>
<dbReference type="InterPro" id="IPR050867">
    <property type="entry name" value="NiFe/NiFeSe_hydrgnase_LSU"/>
</dbReference>
<gene>
    <name evidence="9" type="ORF">GCM10008919_17580</name>
</gene>
<comment type="subcellular location">
    <subcellularLocation>
        <location evidence="2">Cell envelope</location>
    </subcellularLocation>
</comment>
<dbReference type="PROSITE" id="PS00507">
    <property type="entry name" value="NI_HGENASE_L_1"/>
    <property type="match status" value="1"/>
</dbReference>
<evidence type="ECO:0000256" key="3">
    <source>
        <dbReference type="ARBA" id="ARBA00009292"/>
    </source>
</evidence>
<keyword evidence="5 8" id="KW-0533">Nickel</keyword>
<keyword evidence="7 8" id="KW-0560">Oxidoreductase</keyword>
<dbReference type="SUPFAM" id="SSF56762">
    <property type="entry name" value="HydB/Nqo4-like"/>
    <property type="match status" value="1"/>
</dbReference>
<sequence>MKHVVVDPITRIEGHLRVEIQVDEATGKVTDAISSGTAWRGLELVMNDRDPRDAWAYIQRICGVCTSSHALGCLRAVEDALGITIPKNAHYIRNIIAASLGHQDHIIHFYHLHALDWVSPLEALKADPAATAALQNTVLRAYRLPFRGPQGLETEAYPHDFPVSNADYYAAIKAKVQKIVESGQLGIFSAQWWDHPDYQMLPPEVHLMAISHYLEMLDKQKDLVVPHVVFGGKNPHPHYCLGGMPCSISMEDGNAPINTARLAIVDRSIQSARHMMNNYYLPDVLAIGHLYVQKGYTSGGGLAKERVLGFGMFPEEPFSGATNGDFFKDLLVRCNGVVENFAGGVMQAKVYDFKMEDVSDPEVISESVEHGWYEYSGGDSKGLHPWEGETKPHYTEPKEGTKTEWKALNEQGKYSWLKTPKWRGKLCEVGPLARYIVLYTKAKQGLLGDLTWAEQMIVDQIDAVTKVLGVPAEAWLPSTVGRTAARALDAQLQAEISKFFFDKLVANIKSGDTRVVNNDKWDPSSWPKEAKGVGFYEAPRGALSHWAVIKDGKIANYQAVVPTTWNACPRDDAAGHGAYEMAMMDTPVKIADKPLEIVKAVRSFDPCMACATHLFNAKGEKIRVVTTDPYAGVRVDE</sequence>
<evidence type="ECO:0000256" key="8">
    <source>
        <dbReference type="RuleBase" id="RU003896"/>
    </source>
</evidence>
<dbReference type="Gene3D" id="1.10.645.10">
    <property type="entry name" value="Cytochrome-c3 Hydrogenase, chain B"/>
    <property type="match status" value="1"/>
</dbReference>
<dbReference type="InterPro" id="IPR001501">
    <property type="entry name" value="Ni-dep_hyd_lsu"/>
</dbReference>
<keyword evidence="10" id="KW-1185">Reference proteome</keyword>
<reference evidence="9 10" key="1">
    <citation type="journal article" date="2019" name="Int. J. Syst. Evol. Microbiol.">
        <title>The Global Catalogue of Microorganisms (GCM) 10K type strain sequencing project: providing services to taxonomists for standard genome sequencing and annotation.</title>
        <authorList>
            <consortium name="The Broad Institute Genomics Platform"/>
            <consortium name="The Broad Institute Genome Sequencing Center for Infectious Disease"/>
            <person name="Wu L."/>
            <person name="Ma J."/>
        </authorList>
    </citation>
    <scope>NUCLEOTIDE SEQUENCE [LARGE SCALE GENOMIC DNA]</scope>
    <source>
        <strain evidence="9 10">JCM 8542</strain>
    </source>
</reference>
<dbReference type="RefSeq" id="WP_304987274.1">
    <property type="nucleotide sequence ID" value="NZ_BAAACR010000012.1"/>
</dbReference>
<organism evidence="9 10">
    <name type="scientific">Selenomonas dianae</name>
    <dbReference type="NCBI Taxonomy" id="135079"/>
    <lineage>
        <taxon>Bacteria</taxon>
        <taxon>Bacillati</taxon>
        <taxon>Bacillota</taxon>
        <taxon>Negativicutes</taxon>
        <taxon>Selenomonadales</taxon>
        <taxon>Selenomonadaceae</taxon>
        <taxon>Selenomonas</taxon>
    </lineage>
</organism>
<protein>
    <submittedName>
        <fullName evidence="9">Nickel-dependent hydrogenase large subunit</fullName>
    </submittedName>
</protein>
<dbReference type="Pfam" id="PF00374">
    <property type="entry name" value="NiFeSe_Hases"/>
    <property type="match status" value="1"/>
</dbReference>